<dbReference type="AlphaFoldDB" id="A0A0K8NTX3"/>
<keyword evidence="3" id="KW-1185">Reference proteome</keyword>
<accession>A0A0K8NTX3</accession>
<gene>
    <name evidence="2" type="ORF">ISF6_1068</name>
</gene>
<sequence>MGAPPAPGALDQLEAAMLYSRAFVSSSTFLQSGRQASRRRPPRATLTKPW</sequence>
<reference evidence="2 3" key="2">
    <citation type="journal article" date="2016" name="Science">
        <title>A bacterium that degrades and assimilates poly(ethylene terephthalate).</title>
        <authorList>
            <person name="Yoshida S."/>
            <person name="Hiraga K."/>
            <person name="Takehana T."/>
            <person name="Taniguchi I."/>
            <person name="Yamaji H."/>
            <person name="Maeda Y."/>
            <person name="Toyohara K."/>
            <person name="Miyamoto K."/>
            <person name="Kimura Y."/>
            <person name="Oda K."/>
        </authorList>
    </citation>
    <scope>NUCLEOTIDE SEQUENCE [LARGE SCALE GENOMIC DNA]</scope>
    <source>
        <strain evidence="3">NBRC 110686 / TISTR 2288 / 201-F6</strain>
    </source>
</reference>
<organism evidence="2 3">
    <name type="scientific">Piscinibacter sakaiensis</name>
    <name type="common">Ideonella sakaiensis</name>
    <dbReference type="NCBI Taxonomy" id="1547922"/>
    <lineage>
        <taxon>Bacteria</taxon>
        <taxon>Pseudomonadati</taxon>
        <taxon>Pseudomonadota</taxon>
        <taxon>Betaproteobacteria</taxon>
        <taxon>Burkholderiales</taxon>
        <taxon>Sphaerotilaceae</taxon>
        <taxon>Piscinibacter</taxon>
    </lineage>
</organism>
<dbReference type="Proteomes" id="UP000037660">
    <property type="component" value="Unassembled WGS sequence"/>
</dbReference>
<dbReference type="STRING" id="1547922.ISF6_1068"/>
<feature type="region of interest" description="Disordered" evidence="1">
    <location>
        <begin position="30"/>
        <end position="50"/>
    </location>
</feature>
<evidence type="ECO:0000313" key="3">
    <source>
        <dbReference type="Proteomes" id="UP000037660"/>
    </source>
</evidence>
<protein>
    <submittedName>
        <fullName evidence="2">Uncharacterized protein</fullName>
    </submittedName>
</protein>
<dbReference type="EMBL" id="BBYR01000002">
    <property type="protein sequence ID" value="GAP33813.1"/>
    <property type="molecule type" value="Genomic_DNA"/>
</dbReference>
<proteinExistence type="predicted"/>
<evidence type="ECO:0000256" key="1">
    <source>
        <dbReference type="SAM" id="MobiDB-lite"/>
    </source>
</evidence>
<evidence type="ECO:0000313" key="2">
    <source>
        <dbReference type="EMBL" id="GAP33813.1"/>
    </source>
</evidence>
<comment type="caution">
    <text evidence="2">The sequence shown here is derived from an EMBL/GenBank/DDBJ whole genome shotgun (WGS) entry which is preliminary data.</text>
</comment>
<name>A0A0K8NTX3_PISS1</name>
<reference evidence="3" key="1">
    <citation type="submission" date="2015-07" db="EMBL/GenBank/DDBJ databases">
        <title>Discovery of a poly(ethylene terephthalate assimilation.</title>
        <authorList>
            <person name="Yoshida S."/>
            <person name="Hiraga K."/>
            <person name="Takehana T."/>
            <person name="Taniguchi I."/>
            <person name="Yamaji H."/>
            <person name="Maeda Y."/>
            <person name="Toyohara K."/>
            <person name="Miyamoto K."/>
            <person name="Kimura Y."/>
            <person name="Oda K."/>
        </authorList>
    </citation>
    <scope>NUCLEOTIDE SEQUENCE [LARGE SCALE GENOMIC DNA]</scope>
    <source>
        <strain evidence="3">NBRC 110686 / TISTR 2288 / 201-F6</strain>
    </source>
</reference>